<proteinExistence type="predicted"/>
<protein>
    <submittedName>
        <fullName evidence="2">Uncharacterized protein</fullName>
    </submittedName>
</protein>
<feature type="region of interest" description="Disordered" evidence="1">
    <location>
        <begin position="50"/>
        <end position="86"/>
    </location>
</feature>
<name>A0AAV0NUJ1_9ROSI</name>
<reference evidence="2" key="1">
    <citation type="submission" date="2022-08" db="EMBL/GenBank/DDBJ databases">
        <authorList>
            <person name="Gutierrez-Valencia J."/>
        </authorList>
    </citation>
    <scope>NUCLEOTIDE SEQUENCE</scope>
</reference>
<keyword evidence="3" id="KW-1185">Reference proteome</keyword>
<feature type="compositionally biased region" description="Polar residues" evidence="1">
    <location>
        <begin position="52"/>
        <end position="70"/>
    </location>
</feature>
<dbReference type="AlphaFoldDB" id="A0AAV0NUJ1"/>
<dbReference type="Proteomes" id="UP001154282">
    <property type="component" value="Unassembled WGS sequence"/>
</dbReference>
<evidence type="ECO:0000256" key="1">
    <source>
        <dbReference type="SAM" id="MobiDB-lite"/>
    </source>
</evidence>
<accession>A0AAV0NUJ1</accession>
<evidence type="ECO:0000313" key="2">
    <source>
        <dbReference type="EMBL" id="CAI0462419.1"/>
    </source>
</evidence>
<dbReference type="EMBL" id="CAMGYJ010000008">
    <property type="protein sequence ID" value="CAI0462419.1"/>
    <property type="molecule type" value="Genomic_DNA"/>
</dbReference>
<comment type="caution">
    <text evidence="2">The sequence shown here is derived from an EMBL/GenBank/DDBJ whole genome shotgun (WGS) entry which is preliminary data.</text>
</comment>
<organism evidence="2 3">
    <name type="scientific">Linum tenue</name>
    <dbReference type="NCBI Taxonomy" id="586396"/>
    <lineage>
        <taxon>Eukaryota</taxon>
        <taxon>Viridiplantae</taxon>
        <taxon>Streptophyta</taxon>
        <taxon>Embryophyta</taxon>
        <taxon>Tracheophyta</taxon>
        <taxon>Spermatophyta</taxon>
        <taxon>Magnoliopsida</taxon>
        <taxon>eudicotyledons</taxon>
        <taxon>Gunneridae</taxon>
        <taxon>Pentapetalae</taxon>
        <taxon>rosids</taxon>
        <taxon>fabids</taxon>
        <taxon>Malpighiales</taxon>
        <taxon>Linaceae</taxon>
        <taxon>Linum</taxon>
    </lineage>
</organism>
<gene>
    <name evidence="2" type="ORF">LITE_LOCUS35346</name>
</gene>
<evidence type="ECO:0000313" key="3">
    <source>
        <dbReference type="Proteomes" id="UP001154282"/>
    </source>
</evidence>
<sequence>MSMWSMSPSQSAELWRRKKPFFDMTTTRRRLRLPINHRLLNQNHHQVFLFKQRSSSASNPQSLGHSSSFNKKSRSYKTCVHQAENP</sequence>